<dbReference type="GO" id="GO:0005737">
    <property type="term" value="C:cytoplasm"/>
    <property type="evidence" value="ECO:0007669"/>
    <property type="project" value="UniProtKB-SubCell"/>
</dbReference>
<keyword evidence="2 8" id="KW-0479">Metal-binding</keyword>
<dbReference type="InterPro" id="IPR002939">
    <property type="entry name" value="DnaJ_C"/>
</dbReference>
<feature type="binding site" evidence="8">
    <location>
        <position position="151"/>
    </location>
    <ligand>
        <name>Zn(2+)</name>
        <dbReference type="ChEBI" id="CHEBI:29105"/>
        <label>1</label>
    </ligand>
</feature>
<sequence length="355" mass="40235">MVKKDLYEILGVSPDASEEEIKRAYRRLARKYHPDLHPGDKKAEERFKEINEAYEILSDPQKRAEYDRLREAARAYRFTTPGGESAYDFGLFMEQFDTFGRFTDLFADLFGYDREDGPKAGADILYQVEVDLADLVSGKPLRFEIPMEEPCPACHGQGWDLTSYTECRSCGGRGRREMRKGPVRIIEVCPVCGGFGRSYRERCKTCGGRGTVSRTETITVTLPPGTDEGTRIRIPGKGRPGIRGGPPGDLYLEIRVRPDSRFERRNYDLYLKQPVDLFTAVLGGEIIVPTLTGRVKLKIPPGTQSGQKFRLKGQGLYKPDGTRGDLYVEVQITVPTELSPEARRKFEELRNMIHH</sequence>
<feature type="repeat" description="CXXCXGXG motif" evidence="8">
    <location>
        <begin position="203"/>
        <end position="210"/>
    </location>
</feature>
<dbReference type="SMART" id="SM00271">
    <property type="entry name" value="DnaJ"/>
    <property type="match status" value="1"/>
</dbReference>
<feature type="binding site" evidence="8">
    <location>
        <position position="170"/>
    </location>
    <ligand>
        <name>Zn(2+)</name>
        <dbReference type="ChEBI" id="CHEBI:29105"/>
        <label>2</label>
    </ligand>
</feature>
<feature type="binding site" evidence="8">
    <location>
        <position position="192"/>
    </location>
    <ligand>
        <name>Zn(2+)</name>
        <dbReference type="ChEBI" id="CHEBI:29105"/>
        <label>2</label>
    </ligand>
</feature>
<dbReference type="GO" id="GO:0008270">
    <property type="term" value="F:zinc ion binding"/>
    <property type="evidence" value="ECO:0007669"/>
    <property type="project" value="UniProtKB-UniRule"/>
</dbReference>
<dbReference type="Pfam" id="PF00226">
    <property type="entry name" value="DnaJ"/>
    <property type="match status" value="1"/>
</dbReference>
<dbReference type="EMBL" id="LWLG01000002">
    <property type="protein sequence ID" value="OAQ21331.1"/>
    <property type="molecule type" value="Genomic_DNA"/>
</dbReference>
<comment type="function">
    <text evidence="8">Participates actively in the response to hyperosmotic and heat shock by preventing the aggregation of stress-denatured proteins and by disaggregating proteins, also in an autonomous, DnaK-independent fashion. Unfolded proteins bind initially to DnaJ; upon interaction with the DnaJ-bound protein, DnaK hydrolyzes its bound ATP, resulting in the formation of a stable complex. GrpE releases ADP from DnaK; ATP binding to DnaK triggers the release of the substrate protein, thus completing the reaction cycle. Several rounds of ATP-dependent interactions between DnaJ, DnaK and GrpE are required for fully efficient folding. Also involved, together with DnaK and GrpE, in the DNA replication of plasmids through activation of initiation proteins.</text>
</comment>
<feature type="repeat" description="CXXCXGXG motif" evidence="8">
    <location>
        <begin position="151"/>
        <end position="158"/>
    </location>
</feature>
<dbReference type="SUPFAM" id="SSF49493">
    <property type="entry name" value="HSP40/DnaJ peptide-binding domain"/>
    <property type="match status" value="2"/>
</dbReference>
<keyword evidence="3 8" id="KW-0677">Repeat</keyword>
<evidence type="ECO:0000256" key="8">
    <source>
        <dbReference type="HAMAP-Rule" id="MF_01152"/>
    </source>
</evidence>
<feature type="binding site" evidence="8">
    <location>
        <position position="167"/>
    </location>
    <ligand>
        <name>Zn(2+)</name>
        <dbReference type="ChEBI" id="CHEBI:29105"/>
        <label>2</label>
    </ligand>
</feature>
<evidence type="ECO:0000256" key="3">
    <source>
        <dbReference type="ARBA" id="ARBA00022737"/>
    </source>
</evidence>
<dbReference type="GO" id="GO:0009408">
    <property type="term" value="P:response to heat"/>
    <property type="evidence" value="ECO:0007669"/>
    <property type="project" value="InterPro"/>
</dbReference>
<dbReference type="Proteomes" id="UP000078390">
    <property type="component" value="Unassembled WGS sequence"/>
</dbReference>
<dbReference type="STRING" id="999894.TDIS_0551"/>
<dbReference type="Gene3D" id="1.10.287.110">
    <property type="entry name" value="DnaJ domain"/>
    <property type="match status" value="1"/>
</dbReference>
<evidence type="ECO:0000256" key="1">
    <source>
        <dbReference type="ARBA" id="ARBA00022705"/>
    </source>
</evidence>
<evidence type="ECO:0000256" key="4">
    <source>
        <dbReference type="ARBA" id="ARBA00022771"/>
    </source>
</evidence>
<feature type="domain" description="J" evidence="10">
    <location>
        <begin position="5"/>
        <end position="70"/>
    </location>
</feature>
<dbReference type="FunFam" id="2.60.260.20:FF:000005">
    <property type="entry name" value="Chaperone protein dnaJ 1, mitochondrial"/>
    <property type="match status" value="1"/>
</dbReference>
<feature type="binding site" evidence="8">
    <location>
        <position position="203"/>
    </location>
    <ligand>
        <name>Zn(2+)</name>
        <dbReference type="ChEBI" id="CHEBI:29105"/>
        <label>1</label>
    </ligand>
</feature>
<comment type="subunit">
    <text evidence="8">Homodimer.</text>
</comment>
<dbReference type="GO" id="GO:0005524">
    <property type="term" value="F:ATP binding"/>
    <property type="evidence" value="ECO:0007669"/>
    <property type="project" value="InterPro"/>
</dbReference>
<keyword evidence="1 8" id="KW-0235">DNA replication</keyword>
<dbReference type="Pfam" id="PF00684">
    <property type="entry name" value="DnaJ_CXXCXGXG"/>
    <property type="match status" value="1"/>
</dbReference>
<organism evidence="12 13">
    <name type="scientific">Thermosulfurimonas dismutans</name>
    <dbReference type="NCBI Taxonomy" id="999894"/>
    <lineage>
        <taxon>Bacteria</taxon>
        <taxon>Pseudomonadati</taxon>
        <taxon>Thermodesulfobacteriota</taxon>
        <taxon>Thermodesulfobacteria</taxon>
        <taxon>Thermodesulfobacteriales</taxon>
        <taxon>Thermodesulfobacteriaceae</taxon>
        <taxon>Thermosulfurimonas</taxon>
    </lineage>
</organism>
<dbReference type="InterPro" id="IPR012724">
    <property type="entry name" value="DnaJ"/>
</dbReference>
<keyword evidence="8" id="KW-0963">Cytoplasm</keyword>
<feature type="repeat" description="CXXCXGXG motif" evidence="8">
    <location>
        <begin position="189"/>
        <end position="196"/>
    </location>
</feature>
<evidence type="ECO:0000256" key="5">
    <source>
        <dbReference type="ARBA" id="ARBA00022833"/>
    </source>
</evidence>
<dbReference type="InterPro" id="IPR008971">
    <property type="entry name" value="HSP40/DnaJ_pept-bd"/>
</dbReference>
<dbReference type="GO" id="GO:0051082">
    <property type="term" value="F:unfolded protein binding"/>
    <property type="evidence" value="ECO:0007669"/>
    <property type="project" value="UniProtKB-UniRule"/>
</dbReference>
<comment type="cofactor">
    <cofactor evidence="8">
        <name>Zn(2+)</name>
        <dbReference type="ChEBI" id="CHEBI:29105"/>
    </cofactor>
    <text evidence="8">Binds 2 Zn(2+) ions per monomer.</text>
</comment>
<dbReference type="PANTHER" id="PTHR43096:SF52">
    <property type="entry name" value="DNAJ HOMOLOG 1, MITOCHONDRIAL-RELATED"/>
    <property type="match status" value="1"/>
</dbReference>
<gene>
    <name evidence="8" type="primary">dnaJ</name>
    <name evidence="12" type="ORF">TDIS_0551</name>
</gene>
<dbReference type="HAMAP" id="MF_01152">
    <property type="entry name" value="DnaJ"/>
    <property type="match status" value="1"/>
</dbReference>
<dbReference type="GO" id="GO:0006260">
    <property type="term" value="P:DNA replication"/>
    <property type="evidence" value="ECO:0007669"/>
    <property type="project" value="UniProtKB-KW"/>
</dbReference>
<evidence type="ECO:0000259" key="11">
    <source>
        <dbReference type="PROSITE" id="PS51188"/>
    </source>
</evidence>
<keyword evidence="5 8" id="KW-0862">Zinc</keyword>
<dbReference type="InterPro" id="IPR036869">
    <property type="entry name" value="J_dom_sf"/>
</dbReference>
<dbReference type="CDD" id="cd10747">
    <property type="entry name" value="DnaJ_C"/>
    <property type="match status" value="1"/>
</dbReference>
<dbReference type="PRINTS" id="PR00625">
    <property type="entry name" value="JDOMAIN"/>
</dbReference>
<dbReference type="InterPro" id="IPR018253">
    <property type="entry name" value="DnaJ_domain_CS"/>
</dbReference>
<evidence type="ECO:0000256" key="2">
    <source>
        <dbReference type="ARBA" id="ARBA00022723"/>
    </source>
</evidence>
<keyword evidence="13" id="KW-1185">Reference proteome</keyword>
<protein>
    <recommendedName>
        <fullName evidence="8">Chaperone protein DnaJ</fullName>
    </recommendedName>
</protein>
<evidence type="ECO:0000313" key="12">
    <source>
        <dbReference type="EMBL" id="OAQ21331.1"/>
    </source>
</evidence>
<evidence type="ECO:0000256" key="7">
    <source>
        <dbReference type="ARBA" id="ARBA00023186"/>
    </source>
</evidence>
<dbReference type="CDD" id="cd06257">
    <property type="entry name" value="DnaJ"/>
    <property type="match status" value="1"/>
</dbReference>
<keyword evidence="4 8" id="KW-0863">Zinc-finger</keyword>
<evidence type="ECO:0000256" key="9">
    <source>
        <dbReference type="PROSITE-ProRule" id="PRU00546"/>
    </source>
</evidence>
<comment type="caution">
    <text evidence="12">The sequence shown here is derived from an EMBL/GenBank/DDBJ whole genome shotgun (WGS) entry which is preliminary data.</text>
</comment>
<reference evidence="12 13" key="1">
    <citation type="submission" date="2016-04" db="EMBL/GenBank/DDBJ databases">
        <title>Genome analysis of Thermosulfurimonas dismutans, the first thermophilic sulfur-disproportionating bacterium of the phylum Thermodesulfobacteria.</title>
        <authorList>
            <person name="Mardanov A.V."/>
            <person name="Beletsky A.V."/>
            <person name="Kadnikov V.V."/>
            <person name="Slobodkin A.I."/>
            <person name="Ravin N.V."/>
        </authorList>
    </citation>
    <scope>NUCLEOTIDE SEQUENCE [LARGE SCALE GENOMIC DNA]</scope>
    <source>
        <strain evidence="12 13">S95</strain>
    </source>
</reference>
<dbReference type="PROSITE" id="PS00636">
    <property type="entry name" value="DNAJ_1"/>
    <property type="match status" value="1"/>
</dbReference>
<dbReference type="NCBIfam" id="NF008035">
    <property type="entry name" value="PRK10767.1"/>
    <property type="match status" value="1"/>
</dbReference>
<comment type="subcellular location">
    <subcellularLocation>
        <location evidence="8">Cytoplasm</location>
    </subcellularLocation>
</comment>
<dbReference type="SUPFAM" id="SSF57938">
    <property type="entry name" value="DnaJ/Hsp40 cysteine-rich domain"/>
    <property type="match status" value="1"/>
</dbReference>
<dbReference type="CDD" id="cd10719">
    <property type="entry name" value="DnaJ_zf"/>
    <property type="match status" value="1"/>
</dbReference>
<feature type="zinc finger region" description="CR-type" evidence="9">
    <location>
        <begin position="138"/>
        <end position="215"/>
    </location>
</feature>
<dbReference type="Gene3D" id="2.60.260.20">
    <property type="entry name" value="Urease metallochaperone UreE, N-terminal domain"/>
    <property type="match status" value="2"/>
</dbReference>
<evidence type="ECO:0000256" key="6">
    <source>
        <dbReference type="ARBA" id="ARBA00023016"/>
    </source>
</evidence>
<comment type="similarity">
    <text evidence="8">Belongs to the DnaJ family.</text>
</comment>
<dbReference type="PANTHER" id="PTHR43096">
    <property type="entry name" value="DNAJ HOMOLOG 1, MITOCHONDRIAL-RELATED"/>
    <property type="match status" value="1"/>
</dbReference>
<dbReference type="SUPFAM" id="SSF46565">
    <property type="entry name" value="Chaperone J-domain"/>
    <property type="match status" value="1"/>
</dbReference>
<feature type="repeat" description="CXXCXGXG motif" evidence="8">
    <location>
        <begin position="167"/>
        <end position="174"/>
    </location>
</feature>
<feature type="binding site" evidence="8">
    <location>
        <position position="189"/>
    </location>
    <ligand>
        <name>Zn(2+)</name>
        <dbReference type="ChEBI" id="CHEBI:29105"/>
        <label>2</label>
    </ligand>
</feature>
<dbReference type="GO" id="GO:0042026">
    <property type="term" value="P:protein refolding"/>
    <property type="evidence" value="ECO:0007669"/>
    <property type="project" value="TreeGrafter"/>
</dbReference>
<name>A0A179D6B7_9BACT</name>
<feature type="domain" description="CR-type" evidence="11">
    <location>
        <begin position="138"/>
        <end position="215"/>
    </location>
</feature>
<evidence type="ECO:0000313" key="13">
    <source>
        <dbReference type="Proteomes" id="UP000078390"/>
    </source>
</evidence>
<dbReference type="InterPro" id="IPR001305">
    <property type="entry name" value="HSP_DnaJ_Cys-rich_dom"/>
</dbReference>
<keyword evidence="7 8" id="KW-0143">Chaperone</keyword>
<dbReference type="GO" id="GO:0031072">
    <property type="term" value="F:heat shock protein binding"/>
    <property type="evidence" value="ECO:0007669"/>
    <property type="project" value="InterPro"/>
</dbReference>
<keyword evidence="6 8" id="KW-0346">Stress response</keyword>
<evidence type="ECO:0000259" key="10">
    <source>
        <dbReference type="PROSITE" id="PS50076"/>
    </source>
</evidence>
<dbReference type="RefSeq" id="WP_068669066.1">
    <property type="nucleotide sequence ID" value="NZ_LWLG01000002.1"/>
</dbReference>
<feature type="binding site" evidence="8">
    <location>
        <position position="154"/>
    </location>
    <ligand>
        <name>Zn(2+)</name>
        <dbReference type="ChEBI" id="CHEBI:29105"/>
        <label>1</label>
    </ligand>
</feature>
<dbReference type="InterPro" id="IPR036410">
    <property type="entry name" value="HSP_DnaJ_Cys-rich_dom_sf"/>
</dbReference>
<dbReference type="InterPro" id="IPR001623">
    <property type="entry name" value="DnaJ_domain"/>
</dbReference>
<dbReference type="PROSITE" id="PS50076">
    <property type="entry name" value="DNAJ_2"/>
    <property type="match status" value="1"/>
</dbReference>
<accession>A0A179D6B7</accession>
<proteinExistence type="inferred from homology"/>
<feature type="binding site" evidence="8">
    <location>
        <position position="206"/>
    </location>
    <ligand>
        <name>Zn(2+)</name>
        <dbReference type="ChEBI" id="CHEBI:29105"/>
        <label>1</label>
    </ligand>
</feature>
<dbReference type="AlphaFoldDB" id="A0A179D6B7"/>
<dbReference type="OrthoDB" id="9779889at2"/>
<dbReference type="Gene3D" id="2.10.230.10">
    <property type="entry name" value="Heat shock protein DnaJ, cysteine-rich domain"/>
    <property type="match status" value="1"/>
</dbReference>
<dbReference type="Pfam" id="PF01556">
    <property type="entry name" value="DnaJ_C"/>
    <property type="match status" value="1"/>
</dbReference>
<comment type="domain">
    <text evidence="8">The J domain is necessary and sufficient to stimulate DnaK ATPase activity. Zinc center 1 plays an important role in the autonomous, DnaK-independent chaperone activity of DnaJ. Zinc center 2 is essential for interaction with DnaK and for DnaJ activity.</text>
</comment>
<dbReference type="PATRIC" id="fig|999894.6.peg.552"/>
<dbReference type="PROSITE" id="PS51188">
    <property type="entry name" value="ZF_CR"/>
    <property type="match status" value="1"/>
</dbReference>